<dbReference type="InterPro" id="IPR012910">
    <property type="entry name" value="Plug_dom"/>
</dbReference>
<keyword evidence="9 10" id="KW-0998">Cell outer membrane</keyword>
<evidence type="ECO:0000256" key="2">
    <source>
        <dbReference type="ARBA" id="ARBA00022448"/>
    </source>
</evidence>
<feature type="chain" id="PRO_5016662521" evidence="12">
    <location>
        <begin position="22"/>
        <end position="720"/>
    </location>
</feature>
<dbReference type="AlphaFoldDB" id="A0A368V2K4"/>
<evidence type="ECO:0000256" key="7">
    <source>
        <dbReference type="ARBA" id="ARBA00023136"/>
    </source>
</evidence>
<proteinExistence type="inferred from homology"/>
<feature type="domain" description="TonB-dependent receptor-like beta-barrel" evidence="13">
    <location>
        <begin position="331"/>
        <end position="688"/>
    </location>
</feature>
<dbReference type="Gene3D" id="2.40.170.20">
    <property type="entry name" value="TonB-dependent receptor, beta-barrel domain"/>
    <property type="match status" value="1"/>
</dbReference>
<evidence type="ECO:0000256" key="1">
    <source>
        <dbReference type="ARBA" id="ARBA00004571"/>
    </source>
</evidence>
<dbReference type="PROSITE" id="PS52016">
    <property type="entry name" value="TONB_DEPENDENT_REC_3"/>
    <property type="match status" value="1"/>
</dbReference>
<dbReference type="Pfam" id="PF13715">
    <property type="entry name" value="CarbopepD_reg_2"/>
    <property type="match status" value="1"/>
</dbReference>
<dbReference type="PANTHER" id="PTHR30069:SF29">
    <property type="entry name" value="HEMOGLOBIN AND HEMOGLOBIN-HAPTOGLOBIN-BINDING PROTEIN 1-RELATED"/>
    <property type="match status" value="1"/>
</dbReference>
<dbReference type="SUPFAM" id="SSF56935">
    <property type="entry name" value="Porins"/>
    <property type="match status" value="1"/>
</dbReference>
<dbReference type="Gene3D" id="2.170.130.10">
    <property type="entry name" value="TonB-dependent receptor, plug domain"/>
    <property type="match status" value="1"/>
</dbReference>
<keyword evidence="3 10" id="KW-1134">Transmembrane beta strand</keyword>
<comment type="caution">
    <text evidence="15">The sequence shown here is derived from an EMBL/GenBank/DDBJ whole genome shotgun (WGS) entry which is preliminary data.</text>
</comment>
<dbReference type="GO" id="GO:0044718">
    <property type="term" value="P:siderophore transmembrane transport"/>
    <property type="evidence" value="ECO:0007669"/>
    <property type="project" value="TreeGrafter"/>
</dbReference>
<dbReference type="CDD" id="cd01347">
    <property type="entry name" value="ligand_gated_channel"/>
    <property type="match status" value="1"/>
</dbReference>
<comment type="similarity">
    <text evidence="10 11">Belongs to the TonB-dependent receptor family.</text>
</comment>
<evidence type="ECO:0000256" key="6">
    <source>
        <dbReference type="ARBA" id="ARBA00023077"/>
    </source>
</evidence>
<dbReference type="RefSeq" id="WP_114436987.1">
    <property type="nucleotide sequence ID" value="NZ_QPIZ01000010.1"/>
</dbReference>
<dbReference type="EMBL" id="QPIZ01000010">
    <property type="protein sequence ID" value="RCW35316.1"/>
    <property type="molecule type" value="Genomic_DNA"/>
</dbReference>
<keyword evidence="7 10" id="KW-0472">Membrane</keyword>
<sequence length="720" mass="80700">MQKFFWIIVFLFIGIGLPAFSQNTSLSGVITTSNSGNPLPGAHIYFKGTNIGTASNNKGHYELNSIKPGNYSLIVSFNGFKRIRQEVEITEGRNEMDFSLEESNSNLGEVVVTGTGTAHHLKNAPVPSELISSKEVKSVGATDFNDLMLSLSPSFDFSPGTMGAFMKLNGLSNDFIVVLIDGKRLYGDIGGNIDLNRINPDNIERIEILKGASSLLYGSDAIAGVVNIITKESGQKNHFSNTTRIRGNNTWQQNNVVEVDAGRLSSHTSFDRKSSDGWQLSKYEEVGDELVETEEKTMKAYEDFTLSQKFEFAATPKLDFYAEGSYYQKDMFRQQSVADYGYYYQDETYGAGTKYLLDNRDYISFDYHHDKFLYYYRYNHDDVDGDFQKDQKTINNDQRLDNARLKYLNVLSSDNTLTFGVDYLNEKMVSANRLVDGEADAYTIALYAQDEMTFFDALDVVAGVRYVNHKELGSAFTPKLSALYKVGNFNIRSTYGIGFKAPTLKELYYNYEKRGRVYLGNTDLDPQESEYLSVGVEYNTRLVSLSASAYRNNVDNLIDYVDGGGENVRIHDNISEARSEGIDVLLDVRTGAGFSIGGGYSYVDARNLTDDIRLEGVAEHSGNIRLAYDHHWKNYALNANIFGRIQDEKFYDGDPNAKGYDLWNFTTNHTFSNLGSLIVELSAGVDNVFDYVDDSPLGAHYGTLTPGRTFFAGLRINFSE</sequence>
<evidence type="ECO:0000256" key="8">
    <source>
        <dbReference type="ARBA" id="ARBA00023170"/>
    </source>
</evidence>
<dbReference type="PANTHER" id="PTHR30069">
    <property type="entry name" value="TONB-DEPENDENT OUTER MEMBRANE RECEPTOR"/>
    <property type="match status" value="1"/>
</dbReference>
<dbReference type="InterPro" id="IPR008969">
    <property type="entry name" value="CarboxyPept-like_regulatory"/>
</dbReference>
<evidence type="ECO:0000313" key="15">
    <source>
        <dbReference type="EMBL" id="RCW35316.1"/>
    </source>
</evidence>
<evidence type="ECO:0000256" key="5">
    <source>
        <dbReference type="ARBA" id="ARBA00022729"/>
    </source>
</evidence>
<reference evidence="15 16" key="1">
    <citation type="submission" date="2018-07" db="EMBL/GenBank/DDBJ databases">
        <title>Freshwater and sediment microbial communities from various areas in North America, analyzing microbe dynamics in response to fracking.</title>
        <authorList>
            <person name="Lamendella R."/>
        </authorList>
    </citation>
    <scope>NUCLEOTIDE SEQUENCE [LARGE SCALE GENOMIC DNA]</scope>
    <source>
        <strain evidence="15 16">160A</strain>
    </source>
</reference>
<keyword evidence="8 15" id="KW-0675">Receptor</keyword>
<dbReference type="SUPFAM" id="SSF49464">
    <property type="entry name" value="Carboxypeptidase regulatory domain-like"/>
    <property type="match status" value="1"/>
</dbReference>
<dbReference type="InterPro" id="IPR036942">
    <property type="entry name" value="Beta-barrel_TonB_sf"/>
</dbReference>
<gene>
    <name evidence="15" type="ORF">DFO77_11082</name>
</gene>
<dbReference type="GO" id="GO:0009279">
    <property type="term" value="C:cell outer membrane"/>
    <property type="evidence" value="ECO:0007669"/>
    <property type="project" value="UniProtKB-SubCell"/>
</dbReference>
<evidence type="ECO:0000256" key="11">
    <source>
        <dbReference type="RuleBase" id="RU003357"/>
    </source>
</evidence>
<feature type="signal peptide" evidence="12">
    <location>
        <begin position="1"/>
        <end position="21"/>
    </location>
</feature>
<dbReference type="InterPro" id="IPR039426">
    <property type="entry name" value="TonB-dep_rcpt-like"/>
</dbReference>
<keyword evidence="2 10" id="KW-0813">Transport</keyword>
<comment type="subcellular location">
    <subcellularLocation>
        <location evidence="1 10">Cell outer membrane</location>
        <topology evidence="1 10">Multi-pass membrane protein</topology>
    </subcellularLocation>
</comment>
<evidence type="ECO:0000256" key="3">
    <source>
        <dbReference type="ARBA" id="ARBA00022452"/>
    </source>
</evidence>
<keyword evidence="16" id="KW-1185">Reference proteome</keyword>
<evidence type="ECO:0000256" key="10">
    <source>
        <dbReference type="PROSITE-ProRule" id="PRU01360"/>
    </source>
</evidence>
<keyword evidence="4 10" id="KW-0812">Transmembrane</keyword>
<keyword evidence="5 12" id="KW-0732">Signal</keyword>
<dbReference type="InterPro" id="IPR037066">
    <property type="entry name" value="Plug_dom_sf"/>
</dbReference>
<evidence type="ECO:0000256" key="9">
    <source>
        <dbReference type="ARBA" id="ARBA00023237"/>
    </source>
</evidence>
<feature type="domain" description="TonB-dependent receptor plug" evidence="14">
    <location>
        <begin position="122"/>
        <end position="225"/>
    </location>
</feature>
<dbReference type="Proteomes" id="UP000252733">
    <property type="component" value="Unassembled WGS sequence"/>
</dbReference>
<dbReference type="InterPro" id="IPR000531">
    <property type="entry name" value="Beta-barrel_TonB"/>
</dbReference>
<name>A0A368V2K4_9BACT</name>
<dbReference type="Gene3D" id="2.60.40.1120">
    <property type="entry name" value="Carboxypeptidase-like, regulatory domain"/>
    <property type="match status" value="1"/>
</dbReference>
<accession>A0A368V2K4</accession>
<keyword evidence="6 11" id="KW-0798">TonB box</keyword>
<protein>
    <submittedName>
        <fullName evidence="15">Outer membrane receptor for ferrienterochelin and colicins</fullName>
    </submittedName>
</protein>
<dbReference type="Pfam" id="PF00593">
    <property type="entry name" value="TonB_dep_Rec_b-barrel"/>
    <property type="match status" value="1"/>
</dbReference>
<evidence type="ECO:0000256" key="12">
    <source>
        <dbReference type="SAM" id="SignalP"/>
    </source>
</evidence>
<evidence type="ECO:0000313" key="16">
    <source>
        <dbReference type="Proteomes" id="UP000252733"/>
    </source>
</evidence>
<evidence type="ECO:0000259" key="14">
    <source>
        <dbReference type="Pfam" id="PF07715"/>
    </source>
</evidence>
<dbReference type="GO" id="GO:0015344">
    <property type="term" value="F:siderophore uptake transmembrane transporter activity"/>
    <property type="evidence" value="ECO:0007669"/>
    <property type="project" value="TreeGrafter"/>
</dbReference>
<evidence type="ECO:0000259" key="13">
    <source>
        <dbReference type="Pfam" id="PF00593"/>
    </source>
</evidence>
<evidence type="ECO:0000256" key="4">
    <source>
        <dbReference type="ARBA" id="ARBA00022692"/>
    </source>
</evidence>
<organism evidence="15 16">
    <name type="scientific">Marinilabilia salmonicolor</name>
    <dbReference type="NCBI Taxonomy" id="989"/>
    <lineage>
        <taxon>Bacteria</taxon>
        <taxon>Pseudomonadati</taxon>
        <taxon>Bacteroidota</taxon>
        <taxon>Bacteroidia</taxon>
        <taxon>Marinilabiliales</taxon>
        <taxon>Marinilabiliaceae</taxon>
        <taxon>Marinilabilia</taxon>
    </lineage>
</organism>
<dbReference type="Pfam" id="PF07715">
    <property type="entry name" value="Plug"/>
    <property type="match status" value="1"/>
</dbReference>